<dbReference type="AlphaFoldDB" id="A0ABD3GHS4"/>
<comment type="caution">
    <text evidence="1">The sequence shown here is derived from an EMBL/GenBank/DDBJ whole genome shotgun (WGS) entry which is preliminary data.</text>
</comment>
<keyword evidence="2" id="KW-1185">Reference proteome</keyword>
<sequence>MPCSAILPGIVQKIRSLEIAIPFSATSASVYLSELVSGLKLNPHSSIDKLSIRYLKKSNDTIYVPEIIRHVTELQELHIHCEWEGLSEVSVYNFSIVYSKRVSVYDFSIVYSKRHSSVLIAVPHDYRRIAWEGVFLSLKSNTLVTSLDLSGCSLTSLHFKQLRRLLRVNLTIQEVKLEHTSWRNDGKAAVIEETLVRNKKAATEFSILNTAGFEFDKAKVGRIFLCGSPYAGKTQLKLRMMRLYHKRSSSASKPGRFSDSFWERLKRLELRRTKGAEVEVLIDNKERQVFLWDLAGQYIFRALHDLIFPRSNQSMIFIFAFNPLREDSEEMKKDVYDAFALELEEWLKFVASNCQTGDSEHLPEILVVITHRDLMDKYPKSFECGPGSIVLKIVERFQFTFQGVVRLLPKVYHVDARARKDVRPFLDHILVRMDNWSKVNSVPLVCSDISSELLPRANSFSASPVWSISTFYRFCQEFHKSLKSASPEILSTIASYLHDAGRIIIVPECSGSKNDEPWVIVDPNWCTETFLGTMIAVGNHFDVRGVSCSGSKVSTSSDGFIDEHDFQHVLQQTLDLMKGEGIERTRLEDLLQRLNLCYRCEDGVSCRYFVPIICGELGERSDLRKRELQWHDDHTEGCQYLGYRLKCKDTGTTSFNKAVFSRFQIDFRRELMNWFGIKETDRGIRCGLGLLTVMYDGYEVFVESDEMNGQHADIMVKSSQPGVKNPRTRMQIISFLQAHFLRKLQKFYASSSGCPGISLVVGVIRSSSVQNLVPIWERREPQHSIELEELKKKFRSSVALKIQHMGAEVDDESLLNFQYRWPDGELELVKDTLGSEDLTDILSYVRERRIAQNHEVMKLSDEVYEIYAPLNDYPRLEVVFVHGVPEDETDPKAYLTMWSERNKETDCWLNTWLTSETEDLRLGRVLTVSYDCGVEKKADSGNMDSFQVAENWTQSLIKWARVGQQSCPVILVGHGLGGLVIKELCCEASRNVEAQNHHAGECRNFLKNVKGIFYYSTPHLGWSQSFSSEVKTGDMMECLQILNKYASRVNFQFEQLRRIYRWRTRGVGESNPTKNLLSRDSDSAIKKLIVEEASARAGCLDGFSVVADTDHFTICRPESTVSDSFLHLVTFIEDLLREV</sequence>
<dbReference type="InterPro" id="IPR029058">
    <property type="entry name" value="AB_hydrolase_fold"/>
</dbReference>
<dbReference type="Gene3D" id="3.40.50.300">
    <property type="entry name" value="P-loop containing nucleotide triphosphate hydrolases"/>
    <property type="match status" value="1"/>
</dbReference>
<dbReference type="InterPro" id="IPR032675">
    <property type="entry name" value="LRR_dom_sf"/>
</dbReference>
<accession>A0ABD3GHS4</accession>
<dbReference type="SUPFAM" id="SSF52047">
    <property type="entry name" value="RNI-like"/>
    <property type="match status" value="1"/>
</dbReference>
<reference evidence="1 2" key="1">
    <citation type="submission" date="2024-09" db="EMBL/GenBank/DDBJ databases">
        <title>Chromosome-scale assembly of Riccia sorocarpa.</title>
        <authorList>
            <person name="Paukszto L."/>
        </authorList>
    </citation>
    <scope>NUCLEOTIDE SEQUENCE [LARGE SCALE GENOMIC DNA]</scope>
    <source>
        <strain evidence="1">LP-2024</strain>
        <tissue evidence="1">Aerial parts of the thallus</tissue>
    </source>
</reference>
<evidence type="ECO:0000313" key="2">
    <source>
        <dbReference type="Proteomes" id="UP001633002"/>
    </source>
</evidence>
<dbReference type="PANTHER" id="PTHR47679:SF1">
    <property type="entry name" value="PROTEIN TORNADO 1"/>
    <property type="match status" value="1"/>
</dbReference>
<dbReference type="PANTHER" id="PTHR47679">
    <property type="entry name" value="PROTEIN TORNADO 1"/>
    <property type="match status" value="1"/>
</dbReference>
<evidence type="ECO:0000313" key="1">
    <source>
        <dbReference type="EMBL" id="KAL3678750.1"/>
    </source>
</evidence>
<dbReference type="SUPFAM" id="SSF53474">
    <property type="entry name" value="alpha/beta-Hydrolases"/>
    <property type="match status" value="1"/>
</dbReference>
<organism evidence="1 2">
    <name type="scientific">Riccia sorocarpa</name>
    <dbReference type="NCBI Taxonomy" id="122646"/>
    <lineage>
        <taxon>Eukaryota</taxon>
        <taxon>Viridiplantae</taxon>
        <taxon>Streptophyta</taxon>
        <taxon>Embryophyta</taxon>
        <taxon>Marchantiophyta</taxon>
        <taxon>Marchantiopsida</taxon>
        <taxon>Marchantiidae</taxon>
        <taxon>Marchantiales</taxon>
        <taxon>Ricciaceae</taxon>
        <taxon>Riccia</taxon>
    </lineage>
</organism>
<dbReference type="Proteomes" id="UP001633002">
    <property type="component" value="Unassembled WGS sequence"/>
</dbReference>
<dbReference type="EMBL" id="JBJQOH010000007">
    <property type="protein sequence ID" value="KAL3678750.1"/>
    <property type="molecule type" value="Genomic_DNA"/>
</dbReference>
<name>A0ABD3GHS4_9MARC</name>
<dbReference type="Gene3D" id="3.80.10.10">
    <property type="entry name" value="Ribonuclease Inhibitor"/>
    <property type="match status" value="1"/>
</dbReference>
<protein>
    <submittedName>
        <fullName evidence="1">Uncharacterized protein</fullName>
    </submittedName>
</protein>
<proteinExistence type="predicted"/>
<dbReference type="InterPro" id="IPR027417">
    <property type="entry name" value="P-loop_NTPase"/>
</dbReference>
<gene>
    <name evidence="1" type="ORF">R1sor_021706</name>
</gene>
<dbReference type="SUPFAM" id="SSF52540">
    <property type="entry name" value="P-loop containing nucleoside triphosphate hydrolases"/>
    <property type="match status" value="1"/>
</dbReference>